<dbReference type="Gene3D" id="3.40.630.30">
    <property type="match status" value="1"/>
</dbReference>
<dbReference type="PANTHER" id="PTHR34815:SF2">
    <property type="entry name" value="N-ACETYLTRANSFERASE DOMAIN-CONTAINING PROTEIN"/>
    <property type="match status" value="1"/>
</dbReference>
<dbReference type="InterPro" id="IPR000182">
    <property type="entry name" value="GNAT_dom"/>
</dbReference>
<protein>
    <recommendedName>
        <fullName evidence="1">N-acetyltransferase domain-containing protein</fullName>
    </recommendedName>
</protein>
<gene>
    <name evidence="2" type="ORF">DI536_28335</name>
</gene>
<feature type="domain" description="N-acetyltransferase" evidence="1">
    <location>
        <begin position="35"/>
        <end position="132"/>
    </location>
</feature>
<accession>A0A2W5SW49</accession>
<proteinExistence type="predicted"/>
<comment type="caution">
    <text evidence="2">The sequence shown here is derived from an EMBL/GenBank/DDBJ whole genome shotgun (WGS) entry which is preliminary data.</text>
</comment>
<dbReference type="InterPro" id="IPR016181">
    <property type="entry name" value="Acyl_CoA_acyltransferase"/>
</dbReference>
<name>A0A2W5SW49_9BACT</name>
<dbReference type="AlphaFoldDB" id="A0A2W5SW49"/>
<evidence type="ECO:0000313" key="3">
    <source>
        <dbReference type="Proteomes" id="UP000249061"/>
    </source>
</evidence>
<dbReference type="PANTHER" id="PTHR34815">
    <property type="entry name" value="LYSINE ACETYLTRANSFERASE"/>
    <property type="match status" value="1"/>
</dbReference>
<dbReference type="GO" id="GO:0016747">
    <property type="term" value="F:acyltransferase activity, transferring groups other than amino-acyl groups"/>
    <property type="evidence" value="ECO:0007669"/>
    <property type="project" value="InterPro"/>
</dbReference>
<dbReference type="EMBL" id="QFQP01000033">
    <property type="protein sequence ID" value="PZR07170.1"/>
    <property type="molecule type" value="Genomic_DNA"/>
</dbReference>
<evidence type="ECO:0000259" key="1">
    <source>
        <dbReference type="Pfam" id="PF00583"/>
    </source>
</evidence>
<evidence type="ECO:0000313" key="2">
    <source>
        <dbReference type="EMBL" id="PZR07170.1"/>
    </source>
</evidence>
<organism evidence="2 3">
    <name type="scientific">Archangium gephyra</name>
    <dbReference type="NCBI Taxonomy" id="48"/>
    <lineage>
        <taxon>Bacteria</taxon>
        <taxon>Pseudomonadati</taxon>
        <taxon>Myxococcota</taxon>
        <taxon>Myxococcia</taxon>
        <taxon>Myxococcales</taxon>
        <taxon>Cystobacterineae</taxon>
        <taxon>Archangiaceae</taxon>
        <taxon>Archangium</taxon>
    </lineage>
</organism>
<dbReference type="Pfam" id="PF00583">
    <property type="entry name" value="Acetyltransf_1"/>
    <property type="match status" value="1"/>
</dbReference>
<sequence>MKLLRATAAQQLARDDASYPAWGTGLTLASFKERERRLRSHSWAKRTMSSWFWVDDGNQFLSSCETFIDAARIGARRGLAATIASVFTEEHHRGRGHAEAMLRALTDELAKTCLAATLFSEIGTRLYGRLGFCAVPAYDTWFEPLAEAPSVDWLKAPLPDVHRATPSEDTLQLELSSERLDWQLVREDVYGTRLDVHGARDGDACITWTAYWKTKELQVMSLDAPSPKLVAAARHVAHRAGLPKVRIWETMDLSTISGARREARTDEIAMFLPLVPGVQAWTQVERGLWA</sequence>
<dbReference type="InterPro" id="IPR053013">
    <property type="entry name" value="LAT"/>
</dbReference>
<reference evidence="2 3" key="1">
    <citation type="submission" date="2017-08" db="EMBL/GenBank/DDBJ databases">
        <title>Infants hospitalized years apart are colonized by the same room-sourced microbial strains.</title>
        <authorList>
            <person name="Brooks B."/>
            <person name="Olm M.R."/>
            <person name="Firek B.A."/>
            <person name="Baker R."/>
            <person name="Thomas B.C."/>
            <person name="Morowitz M.J."/>
            <person name="Banfield J.F."/>
        </authorList>
    </citation>
    <scope>NUCLEOTIDE SEQUENCE [LARGE SCALE GENOMIC DNA]</scope>
    <source>
        <strain evidence="2">S2_003_000_R2_14</strain>
    </source>
</reference>
<dbReference type="SUPFAM" id="SSF55729">
    <property type="entry name" value="Acyl-CoA N-acyltransferases (Nat)"/>
    <property type="match status" value="1"/>
</dbReference>
<dbReference type="Proteomes" id="UP000249061">
    <property type="component" value="Unassembled WGS sequence"/>
</dbReference>